<name>A0A6A6S1V5_9PLEO</name>
<keyword evidence="2" id="KW-0472">Membrane</keyword>
<evidence type="ECO:0000256" key="2">
    <source>
        <dbReference type="SAM" id="Phobius"/>
    </source>
</evidence>
<feature type="compositionally biased region" description="Basic residues" evidence="1">
    <location>
        <begin position="40"/>
        <end position="49"/>
    </location>
</feature>
<evidence type="ECO:0000313" key="4">
    <source>
        <dbReference type="Proteomes" id="UP000799753"/>
    </source>
</evidence>
<dbReference type="AlphaFoldDB" id="A0A6A6S1V5"/>
<feature type="transmembrane region" description="Helical" evidence="2">
    <location>
        <begin position="67"/>
        <end position="88"/>
    </location>
</feature>
<gene>
    <name evidence="3" type="ORF">P280DRAFT_35525</name>
</gene>
<keyword evidence="2" id="KW-1133">Transmembrane helix</keyword>
<sequence length="138" mass="15421">MSLGLGEIDVAISNGMVQDTSVKSHRRPAHKTLKSEEKKEKKKKARKSPRGQNPINSRFQASSQLTIILPPLFSVPGFFFFFLPTYLLPYPRCSTRLGDGDTESGALIKRVRFMYRISPARASLCSRRIGTCFGATLL</sequence>
<protein>
    <submittedName>
        <fullName evidence="3">Uncharacterized protein</fullName>
    </submittedName>
</protein>
<proteinExistence type="predicted"/>
<keyword evidence="2" id="KW-0812">Transmembrane</keyword>
<organism evidence="3 4">
    <name type="scientific">Massarina eburnea CBS 473.64</name>
    <dbReference type="NCBI Taxonomy" id="1395130"/>
    <lineage>
        <taxon>Eukaryota</taxon>
        <taxon>Fungi</taxon>
        <taxon>Dikarya</taxon>
        <taxon>Ascomycota</taxon>
        <taxon>Pezizomycotina</taxon>
        <taxon>Dothideomycetes</taxon>
        <taxon>Pleosporomycetidae</taxon>
        <taxon>Pleosporales</taxon>
        <taxon>Massarineae</taxon>
        <taxon>Massarinaceae</taxon>
        <taxon>Massarina</taxon>
    </lineage>
</organism>
<keyword evidence="4" id="KW-1185">Reference proteome</keyword>
<feature type="region of interest" description="Disordered" evidence="1">
    <location>
        <begin position="19"/>
        <end position="58"/>
    </location>
</feature>
<dbReference type="EMBL" id="MU006785">
    <property type="protein sequence ID" value="KAF2640408.1"/>
    <property type="molecule type" value="Genomic_DNA"/>
</dbReference>
<dbReference type="Proteomes" id="UP000799753">
    <property type="component" value="Unassembled WGS sequence"/>
</dbReference>
<feature type="compositionally biased region" description="Basic residues" evidence="1">
    <location>
        <begin position="23"/>
        <end position="32"/>
    </location>
</feature>
<evidence type="ECO:0000256" key="1">
    <source>
        <dbReference type="SAM" id="MobiDB-lite"/>
    </source>
</evidence>
<accession>A0A6A6S1V5</accession>
<reference evidence="3" key="1">
    <citation type="journal article" date="2020" name="Stud. Mycol.">
        <title>101 Dothideomycetes genomes: a test case for predicting lifestyles and emergence of pathogens.</title>
        <authorList>
            <person name="Haridas S."/>
            <person name="Albert R."/>
            <person name="Binder M."/>
            <person name="Bloem J."/>
            <person name="Labutti K."/>
            <person name="Salamov A."/>
            <person name="Andreopoulos B."/>
            <person name="Baker S."/>
            <person name="Barry K."/>
            <person name="Bills G."/>
            <person name="Bluhm B."/>
            <person name="Cannon C."/>
            <person name="Castanera R."/>
            <person name="Culley D."/>
            <person name="Daum C."/>
            <person name="Ezra D."/>
            <person name="Gonzalez J."/>
            <person name="Henrissat B."/>
            <person name="Kuo A."/>
            <person name="Liang C."/>
            <person name="Lipzen A."/>
            <person name="Lutzoni F."/>
            <person name="Magnuson J."/>
            <person name="Mondo S."/>
            <person name="Nolan M."/>
            <person name="Ohm R."/>
            <person name="Pangilinan J."/>
            <person name="Park H.-J."/>
            <person name="Ramirez L."/>
            <person name="Alfaro M."/>
            <person name="Sun H."/>
            <person name="Tritt A."/>
            <person name="Yoshinaga Y."/>
            <person name="Zwiers L.-H."/>
            <person name="Turgeon B."/>
            <person name="Goodwin S."/>
            <person name="Spatafora J."/>
            <person name="Crous P."/>
            <person name="Grigoriev I."/>
        </authorList>
    </citation>
    <scope>NUCLEOTIDE SEQUENCE</scope>
    <source>
        <strain evidence="3">CBS 473.64</strain>
    </source>
</reference>
<evidence type="ECO:0000313" key="3">
    <source>
        <dbReference type="EMBL" id="KAF2640408.1"/>
    </source>
</evidence>